<evidence type="ECO:0000313" key="1">
    <source>
        <dbReference type="EMBL" id="HAS8541229.1"/>
    </source>
</evidence>
<reference evidence="1" key="2">
    <citation type="submission" date="2019-01" db="EMBL/GenBank/DDBJ databases">
        <authorList>
            <consortium name="NCBI Pathogen Detection Project"/>
        </authorList>
    </citation>
    <scope>NUCLEOTIDE SEQUENCE</scope>
    <source>
        <strain evidence="1">BCW_3452</strain>
    </source>
</reference>
<proteinExistence type="predicted"/>
<dbReference type="Proteomes" id="UP000863257">
    <property type="component" value="Unassembled WGS sequence"/>
</dbReference>
<dbReference type="EMBL" id="DACRBY010000020">
    <property type="protein sequence ID" value="HAS8541229.1"/>
    <property type="molecule type" value="Genomic_DNA"/>
</dbReference>
<accession>A0A8H9N1Q7</accession>
<organism evidence="1">
    <name type="scientific">Vibrio vulnificus</name>
    <dbReference type="NCBI Taxonomy" id="672"/>
    <lineage>
        <taxon>Bacteria</taxon>
        <taxon>Pseudomonadati</taxon>
        <taxon>Pseudomonadota</taxon>
        <taxon>Gammaproteobacteria</taxon>
        <taxon>Vibrionales</taxon>
        <taxon>Vibrionaceae</taxon>
        <taxon>Vibrio</taxon>
    </lineage>
</organism>
<protein>
    <submittedName>
        <fullName evidence="1">Uncharacterized protein</fullName>
    </submittedName>
</protein>
<sequence length="104" mass="12164">MFSKQEKIEVYQGTWGKKPIIGEQITFGKSLIEAKKIEDGVIFWEEVTWDELLSDKAQDFLSGRPKHYFSIDGIHYYHPPSGEYLAYISKDKKLKKSTEHKVPR</sequence>
<dbReference type="AlphaFoldDB" id="A0A8H9N1Q7"/>
<name>A0A8H9N1Q7_VIBVL</name>
<comment type="caution">
    <text evidence="1">The sequence shown here is derived from an EMBL/GenBank/DDBJ whole genome shotgun (WGS) entry which is preliminary data.</text>
</comment>
<reference evidence="1" key="1">
    <citation type="journal article" date="2018" name="Genome Biol.">
        <title>SKESA: strategic k-mer extension for scrupulous assemblies.</title>
        <authorList>
            <person name="Souvorov A."/>
            <person name="Agarwala R."/>
            <person name="Lipman D.J."/>
        </authorList>
    </citation>
    <scope>NUCLEOTIDE SEQUENCE</scope>
    <source>
        <strain evidence="1">BCW_3452</strain>
    </source>
</reference>
<gene>
    <name evidence="1" type="ORF">I7730_15715</name>
</gene>